<comment type="caution">
    <text evidence="2">The sequence shown here is derived from an EMBL/GenBank/DDBJ whole genome shotgun (WGS) entry which is preliminary data.</text>
</comment>
<protein>
    <submittedName>
        <fullName evidence="2">Uncharacterized protein</fullName>
    </submittedName>
</protein>
<organism evidence="2 3">
    <name type="scientific">Colletotrichum spaethianum</name>
    <dbReference type="NCBI Taxonomy" id="700344"/>
    <lineage>
        <taxon>Eukaryota</taxon>
        <taxon>Fungi</taxon>
        <taxon>Dikarya</taxon>
        <taxon>Ascomycota</taxon>
        <taxon>Pezizomycotina</taxon>
        <taxon>Sordariomycetes</taxon>
        <taxon>Hypocreomycetidae</taxon>
        <taxon>Glomerellales</taxon>
        <taxon>Glomerellaceae</taxon>
        <taxon>Colletotrichum</taxon>
        <taxon>Colletotrichum spaethianum species complex</taxon>
    </lineage>
</organism>
<gene>
    <name evidence="2" type="ORF">ColSpa_09410</name>
</gene>
<accession>A0AA37UJ67</accession>
<evidence type="ECO:0000313" key="2">
    <source>
        <dbReference type="EMBL" id="GKT49229.1"/>
    </source>
</evidence>
<feature type="chain" id="PRO_5041455578" evidence="1">
    <location>
        <begin position="28"/>
        <end position="68"/>
    </location>
</feature>
<reference evidence="2 3" key="1">
    <citation type="submission" date="2022-03" db="EMBL/GenBank/DDBJ databases">
        <title>Genome data of Colletotrichum spp.</title>
        <authorList>
            <person name="Utami Y.D."/>
            <person name="Hiruma K."/>
        </authorList>
    </citation>
    <scope>NUCLEOTIDE SEQUENCE [LARGE SCALE GENOMIC DNA]</scope>
    <source>
        <strain evidence="2 3">MAFF 239500</strain>
    </source>
</reference>
<evidence type="ECO:0000256" key="1">
    <source>
        <dbReference type="SAM" id="SignalP"/>
    </source>
</evidence>
<dbReference type="EMBL" id="BQXU01000028">
    <property type="protein sequence ID" value="GKT49229.1"/>
    <property type="molecule type" value="Genomic_DNA"/>
</dbReference>
<keyword evidence="1" id="KW-0732">Signal</keyword>
<dbReference type="Proteomes" id="UP001055115">
    <property type="component" value="Unassembled WGS sequence"/>
</dbReference>
<sequence>MSWLSATAVFLTVGLHAPPAAVPSTAAAPDGVIPGEGTSPYILDTGVEVYHTNFAGRAVKGGTARSQK</sequence>
<dbReference type="RefSeq" id="XP_049131579.1">
    <property type="nucleotide sequence ID" value="XM_049275622.1"/>
</dbReference>
<proteinExistence type="predicted"/>
<dbReference type="GeneID" id="73330212"/>
<feature type="signal peptide" evidence="1">
    <location>
        <begin position="1"/>
        <end position="27"/>
    </location>
</feature>
<dbReference type="AlphaFoldDB" id="A0AA37UJ67"/>
<name>A0AA37UJ67_9PEZI</name>
<evidence type="ECO:0000313" key="3">
    <source>
        <dbReference type="Proteomes" id="UP001055115"/>
    </source>
</evidence>
<keyword evidence="3" id="KW-1185">Reference proteome</keyword>